<comment type="caution">
    <text evidence="3">The sequence shown here is derived from an EMBL/GenBank/DDBJ whole genome shotgun (WGS) entry which is preliminary data.</text>
</comment>
<evidence type="ECO:0000313" key="4">
    <source>
        <dbReference type="Proteomes" id="UP000242877"/>
    </source>
</evidence>
<evidence type="ECO:0000313" key="3">
    <source>
        <dbReference type="EMBL" id="KZZ95104.1"/>
    </source>
</evidence>
<feature type="compositionally biased region" description="Low complexity" evidence="1">
    <location>
        <begin position="83"/>
        <end position="104"/>
    </location>
</feature>
<sequence>MSETENKAASPSPAADAERPAASQEAAAPAAAAVAGADSPAAAADAAAEGAMDVKEHDKSNGSKTPKAPVVVPQEESTDVNGETELTTDEAAATTPAPKTASRAGSKRKSIGGSKGGNKRKSTNRILHLDAKPGEYYIARLKSYPPWPSVICDEEMLPPALTAKRPVTTKQPDGTYFEAYADGGKRVYERTFPIMFLGSNELYRVDSQHRHHSHYSRGVRKCTRKGKTKGLIEAFKIASEGHDLEYFKKVINDHNAALQQEEEAIAAREAEKQRKAQEKADKAAAKAANQKKGKRKSIAATETEGEDEGEEVTEKKKPSKKRKKDAESDEESEKPAKTPKTGMKLKLTTPKTPANKEEGAATKKAAASVTKSGKAKGKKASEKKDAGDASPKEEEKAKLTAGEMKEQVIKRKQLVLYLRHKLQKGFLTRDQAPKEDEMPSMSQYIQKLETFKDLEVSIIRETKINKVLKGIVKLNTIPRDEEFRFRERSMALLGFWRQPLAEAEAEAEAAKRKSEPKDGVKDKKEMHKEDSLPASTPAPPDDEEVKKDKGEKTPEPTSATDKEDAKEKPSSPASATEEQKKEDATEAPADGDVEMTDADAEVKEAEQVAEKEAEKEKEESPKGDQVESTDENEKKEEEKEGEEEKKETAAEEKKVDAESKPEEKETEKEAEKAEDKKDEPEANADDS</sequence>
<feature type="compositionally biased region" description="Acidic residues" evidence="1">
    <location>
        <begin position="589"/>
        <end position="599"/>
    </location>
</feature>
<feature type="region of interest" description="Disordered" evidence="1">
    <location>
        <begin position="268"/>
        <end position="401"/>
    </location>
</feature>
<protein>
    <submittedName>
        <fullName evidence="3">PWWP domain-containing protein</fullName>
    </submittedName>
</protein>
<name>A0A168BC90_9EURO</name>
<dbReference type="VEuPathDB" id="FungiDB:AAP_01592"/>
<feature type="region of interest" description="Disordered" evidence="1">
    <location>
        <begin position="502"/>
        <end position="687"/>
    </location>
</feature>
<feature type="compositionally biased region" description="Basic and acidic residues" evidence="1">
    <location>
        <begin position="508"/>
        <end position="531"/>
    </location>
</feature>
<dbReference type="AlphaFoldDB" id="A0A168BC90"/>
<evidence type="ECO:0000256" key="1">
    <source>
        <dbReference type="SAM" id="MobiDB-lite"/>
    </source>
</evidence>
<feature type="compositionally biased region" description="Basic and acidic residues" evidence="1">
    <location>
        <begin position="600"/>
        <end position="680"/>
    </location>
</feature>
<evidence type="ECO:0000259" key="2">
    <source>
        <dbReference type="Pfam" id="PF00855"/>
    </source>
</evidence>
<dbReference type="OrthoDB" id="62853at2759"/>
<feature type="compositionally biased region" description="Basic and acidic residues" evidence="1">
    <location>
        <begin position="52"/>
        <end position="61"/>
    </location>
</feature>
<reference evidence="3 4" key="1">
    <citation type="journal article" date="2016" name="Genome Biol. Evol.">
        <title>Divergent and convergent evolution of fungal pathogenicity.</title>
        <authorList>
            <person name="Shang Y."/>
            <person name="Xiao G."/>
            <person name="Zheng P."/>
            <person name="Cen K."/>
            <person name="Zhan S."/>
            <person name="Wang C."/>
        </authorList>
    </citation>
    <scope>NUCLEOTIDE SEQUENCE [LARGE SCALE GENOMIC DNA]</scope>
    <source>
        <strain evidence="3 4">ARSEF 7405</strain>
    </source>
</reference>
<feature type="compositionally biased region" description="Low complexity" evidence="1">
    <location>
        <begin position="362"/>
        <end position="372"/>
    </location>
</feature>
<dbReference type="Proteomes" id="UP000242877">
    <property type="component" value="Unassembled WGS sequence"/>
</dbReference>
<feature type="compositionally biased region" description="Low complexity" evidence="1">
    <location>
        <begin position="8"/>
        <end position="51"/>
    </location>
</feature>
<accession>A0A168BC90</accession>
<feature type="region of interest" description="Disordered" evidence="1">
    <location>
        <begin position="1"/>
        <end position="124"/>
    </location>
</feature>
<organism evidence="3 4">
    <name type="scientific">Ascosphaera apis ARSEF 7405</name>
    <dbReference type="NCBI Taxonomy" id="392613"/>
    <lineage>
        <taxon>Eukaryota</taxon>
        <taxon>Fungi</taxon>
        <taxon>Dikarya</taxon>
        <taxon>Ascomycota</taxon>
        <taxon>Pezizomycotina</taxon>
        <taxon>Eurotiomycetes</taxon>
        <taxon>Eurotiomycetidae</taxon>
        <taxon>Onygenales</taxon>
        <taxon>Ascosphaeraceae</taxon>
        <taxon>Ascosphaera</taxon>
    </lineage>
</organism>
<dbReference type="SUPFAM" id="SSF63748">
    <property type="entry name" value="Tudor/PWWP/MBT"/>
    <property type="match status" value="1"/>
</dbReference>
<dbReference type="Pfam" id="PF00855">
    <property type="entry name" value="PWWP"/>
    <property type="match status" value="1"/>
</dbReference>
<proteinExistence type="predicted"/>
<feature type="compositionally biased region" description="Basic and acidic residues" evidence="1">
    <location>
        <begin position="268"/>
        <end position="284"/>
    </location>
</feature>
<feature type="domain" description="PWWP" evidence="2">
    <location>
        <begin position="134"/>
        <end position="241"/>
    </location>
</feature>
<dbReference type="InterPro" id="IPR000313">
    <property type="entry name" value="PWWP_dom"/>
</dbReference>
<gene>
    <name evidence="3" type="ORF">AAP_01592</name>
</gene>
<dbReference type="Gene3D" id="2.30.30.140">
    <property type="match status" value="1"/>
</dbReference>
<dbReference type="EMBL" id="AZGZ01000005">
    <property type="protein sequence ID" value="KZZ95104.1"/>
    <property type="molecule type" value="Genomic_DNA"/>
</dbReference>
<keyword evidence="4" id="KW-1185">Reference proteome</keyword>
<feature type="compositionally biased region" description="Basic and acidic residues" evidence="1">
    <location>
        <begin position="379"/>
        <end position="401"/>
    </location>
</feature>
<feature type="compositionally biased region" description="Basic and acidic residues" evidence="1">
    <location>
        <begin position="544"/>
        <end position="569"/>
    </location>
</feature>